<feature type="compositionally biased region" description="Polar residues" evidence="1">
    <location>
        <begin position="63"/>
        <end position="74"/>
    </location>
</feature>
<gene>
    <name evidence="3" type="ORF">F5X68DRAFT_261365</name>
</gene>
<dbReference type="Gene3D" id="3.90.1150.80">
    <property type="match status" value="1"/>
</dbReference>
<feature type="compositionally biased region" description="Low complexity" evidence="1">
    <location>
        <begin position="32"/>
        <end position="44"/>
    </location>
</feature>
<dbReference type="PANTHER" id="PTHR28006:SF1">
    <property type="entry name" value="MONOPOLIN COMPLEX SUBUNIT CSM1"/>
    <property type="match status" value="1"/>
</dbReference>
<dbReference type="InterPro" id="IPR040349">
    <property type="entry name" value="Csm1/Pcs1"/>
</dbReference>
<dbReference type="GO" id="GO:0033551">
    <property type="term" value="C:monopolin complex"/>
    <property type="evidence" value="ECO:0007669"/>
    <property type="project" value="InterPro"/>
</dbReference>
<reference evidence="3" key="1">
    <citation type="journal article" date="2021" name="Nat. Commun.">
        <title>Genetic determinants of endophytism in the Arabidopsis root mycobiome.</title>
        <authorList>
            <person name="Mesny F."/>
            <person name="Miyauchi S."/>
            <person name="Thiergart T."/>
            <person name="Pickel B."/>
            <person name="Atanasova L."/>
            <person name="Karlsson M."/>
            <person name="Huettel B."/>
            <person name="Barry K.W."/>
            <person name="Haridas S."/>
            <person name="Chen C."/>
            <person name="Bauer D."/>
            <person name="Andreopoulos W."/>
            <person name="Pangilinan J."/>
            <person name="LaButti K."/>
            <person name="Riley R."/>
            <person name="Lipzen A."/>
            <person name="Clum A."/>
            <person name="Drula E."/>
            <person name="Henrissat B."/>
            <person name="Kohler A."/>
            <person name="Grigoriev I.V."/>
            <person name="Martin F.M."/>
            <person name="Hacquard S."/>
        </authorList>
    </citation>
    <scope>NUCLEOTIDE SEQUENCE</scope>
    <source>
        <strain evidence="3">MPI-SDFR-AT-0117</strain>
    </source>
</reference>
<dbReference type="InterPro" id="IPR020981">
    <property type="entry name" value="Csm1/Pcs1_C"/>
</dbReference>
<dbReference type="EMBL" id="JAGSXJ010000010">
    <property type="protein sequence ID" value="KAH6688072.1"/>
    <property type="molecule type" value="Genomic_DNA"/>
</dbReference>
<evidence type="ECO:0000313" key="4">
    <source>
        <dbReference type="Proteomes" id="UP000770015"/>
    </source>
</evidence>
<dbReference type="CDD" id="cd23787">
    <property type="entry name" value="RWD_CSM1"/>
    <property type="match status" value="1"/>
</dbReference>
<dbReference type="Pfam" id="PF12539">
    <property type="entry name" value="Csm1"/>
    <property type="match status" value="1"/>
</dbReference>
<keyword evidence="4" id="KW-1185">Reference proteome</keyword>
<organism evidence="3 4">
    <name type="scientific">Plectosphaerella plurivora</name>
    <dbReference type="NCBI Taxonomy" id="936078"/>
    <lineage>
        <taxon>Eukaryota</taxon>
        <taxon>Fungi</taxon>
        <taxon>Dikarya</taxon>
        <taxon>Ascomycota</taxon>
        <taxon>Pezizomycotina</taxon>
        <taxon>Sordariomycetes</taxon>
        <taxon>Hypocreomycetidae</taxon>
        <taxon>Glomerellales</taxon>
        <taxon>Plectosphaerellaceae</taxon>
        <taxon>Plectosphaerella</taxon>
    </lineage>
</organism>
<dbReference type="Proteomes" id="UP000770015">
    <property type="component" value="Unassembled WGS sequence"/>
</dbReference>
<feature type="compositionally biased region" description="Polar residues" evidence="1">
    <location>
        <begin position="106"/>
        <end position="115"/>
    </location>
</feature>
<dbReference type="GO" id="GO:0005730">
    <property type="term" value="C:nucleolus"/>
    <property type="evidence" value="ECO:0007669"/>
    <property type="project" value="TreeGrafter"/>
</dbReference>
<dbReference type="GO" id="GO:1990644">
    <property type="term" value="F:microtubule site clamp"/>
    <property type="evidence" value="ECO:0007669"/>
    <property type="project" value="TreeGrafter"/>
</dbReference>
<feature type="domain" description="Monopolin complex subunit Csm1/Pcs1 C-terminal" evidence="2">
    <location>
        <begin position="337"/>
        <end position="424"/>
    </location>
</feature>
<feature type="compositionally biased region" description="Basic and acidic residues" evidence="1">
    <location>
        <begin position="82"/>
        <end position="95"/>
    </location>
</feature>
<accession>A0A9P8VCK1</accession>
<dbReference type="PANTHER" id="PTHR28006">
    <property type="entry name" value="MONOPOLIN COMPLEX SUBUNIT CSM1"/>
    <property type="match status" value="1"/>
</dbReference>
<dbReference type="GO" id="GO:0045144">
    <property type="term" value="P:meiotic sister chromatid segregation"/>
    <property type="evidence" value="ECO:0007669"/>
    <property type="project" value="TreeGrafter"/>
</dbReference>
<dbReference type="GO" id="GO:0051315">
    <property type="term" value="P:attachment of mitotic spindle microtubules to kinetochore"/>
    <property type="evidence" value="ECO:0007669"/>
    <property type="project" value="TreeGrafter"/>
</dbReference>
<dbReference type="AlphaFoldDB" id="A0A9P8VCK1"/>
<feature type="region of interest" description="Disordered" evidence="1">
    <location>
        <begin position="32"/>
        <end position="141"/>
    </location>
</feature>
<dbReference type="FunFam" id="3.90.1150.80:FF:000001">
    <property type="entry name" value="Chromosome segregation protein (Pcs1)"/>
    <property type="match status" value="1"/>
</dbReference>
<dbReference type="InterPro" id="IPR038608">
    <property type="entry name" value="Csm1/Pcs1_C_sf"/>
</dbReference>
<proteinExistence type="predicted"/>
<dbReference type="OrthoDB" id="2431049at2759"/>
<name>A0A9P8VCK1_9PEZI</name>
<evidence type="ECO:0000259" key="2">
    <source>
        <dbReference type="Pfam" id="PF12539"/>
    </source>
</evidence>
<protein>
    <submittedName>
        <fullName evidence="3">Chromosome segregation protein Csm1/Pcs1-domain-containing protein</fullName>
    </submittedName>
</protein>
<feature type="region of interest" description="Disordered" evidence="1">
    <location>
        <begin position="295"/>
        <end position="316"/>
    </location>
</feature>
<dbReference type="GO" id="GO:0072686">
    <property type="term" value="C:mitotic spindle"/>
    <property type="evidence" value="ECO:0007669"/>
    <property type="project" value="TreeGrafter"/>
</dbReference>
<feature type="compositionally biased region" description="Low complexity" evidence="1">
    <location>
        <begin position="303"/>
        <end position="316"/>
    </location>
</feature>
<evidence type="ECO:0000256" key="1">
    <source>
        <dbReference type="SAM" id="MobiDB-lite"/>
    </source>
</evidence>
<dbReference type="GO" id="GO:0034506">
    <property type="term" value="C:chromosome, centromeric core domain"/>
    <property type="evidence" value="ECO:0007669"/>
    <property type="project" value="TreeGrafter"/>
</dbReference>
<evidence type="ECO:0000313" key="3">
    <source>
        <dbReference type="EMBL" id="KAH6688072.1"/>
    </source>
</evidence>
<comment type="caution">
    <text evidence="3">The sequence shown here is derived from an EMBL/GenBank/DDBJ whole genome shotgun (WGS) entry which is preliminary data.</text>
</comment>
<sequence length="443" mass="48744">MAPAKKPSRLVGLIKESEADEISSDSLVSFVSESVSAEQGVVPLRRGRGRPPTNKVTKPAQRVASSQGLDSTSAVAKRISRRALDQKSTNEEIQKPKRGRKPAVAQDTSKQTQSRGRGRPKANNNSAPVSHRSGSVGDDTAEIQETQPMMPWEDDAITDVIMDDLEVLSPQQPIMSSPFKRTTETSGTDAQLRRRIGDLTRKCEAWEAKYRELRELGIKEAESNFDRLKRQTDERTGVANSLIAHLQLELTSQRNLAREGELHQQQLIESEAKVSDLTASLAEAQKNIKSLSAKLSAARTTEKPAPGAKIPGSAAKGGPAAARVAALASSDALQVAQLKEDMYGDLTGLIVRGVKRSASNEAFDCIQTGRNGSLHFKLTVEKEDVSEGYDETQFTFEPQLDSDRDHDLVEFLPDYMTDEITFPRAHAPRFFQRLTRALEEQLE</sequence>